<keyword evidence="7" id="KW-0560">Oxidoreductase</keyword>
<evidence type="ECO:0000256" key="7">
    <source>
        <dbReference type="ARBA" id="ARBA00023002"/>
    </source>
</evidence>
<dbReference type="UniPathway" id="UPA00659"/>
<dbReference type="GO" id="GO:0016509">
    <property type="term" value="F:long-chain (3S)-3-hydroxyacyl-CoA dehydrogenase (NAD+) activity"/>
    <property type="evidence" value="ECO:0007669"/>
    <property type="project" value="TreeGrafter"/>
</dbReference>
<keyword evidence="16" id="KW-1185">Reference proteome</keyword>
<evidence type="ECO:0000256" key="3">
    <source>
        <dbReference type="ARBA" id="ARBA00007005"/>
    </source>
</evidence>
<dbReference type="GO" id="GO:0070403">
    <property type="term" value="F:NAD+ binding"/>
    <property type="evidence" value="ECO:0007669"/>
    <property type="project" value="InterPro"/>
</dbReference>
<dbReference type="OrthoDB" id="9771883at2"/>
<evidence type="ECO:0000256" key="10">
    <source>
        <dbReference type="ARBA" id="ARBA00023239"/>
    </source>
</evidence>
<dbReference type="Gene3D" id="1.10.1040.10">
    <property type="entry name" value="N-(1-d-carboxylethyl)-l-norvaline Dehydrogenase, domain 2"/>
    <property type="match status" value="2"/>
</dbReference>
<dbReference type="Gene3D" id="3.90.226.10">
    <property type="entry name" value="2-enoyl-CoA Hydratase, Chain A, domain 1"/>
    <property type="match status" value="1"/>
</dbReference>
<proteinExistence type="inferred from homology"/>
<evidence type="ECO:0000256" key="6">
    <source>
        <dbReference type="ARBA" id="ARBA00022963"/>
    </source>
</evidence>
<dbReference type="GO" id="GO:0006635">
    <property type="term" value="P:fatty acid beta-oxidation"/>
    <property type="evidence" value="ECO:0007669"/>
    <property type="project" value="UniProtKB-UniPathway"/>
</dbReference>
<evidence type="ECO:0000259" key="13">
    <source>
        <dbReference type="Pfam" id="PF00725"/>
    </source>
</evidence>
<dbReference type="SUPFAM" id="SSF48179">
    <property type="entry name" value="6-phosphogluconate dehydrogenase C-terminal domain-like"/>
    <property type="match status" value="2"/>
</dbReference>
<dbReference type="PANTHER" id="PTHR43612">
    <property type="entry name" value="TRIFUNCTIONAL ENZYME SUBUNIT ALPHA"/>
    <property type="match status" value="1"/>
</dbReference>
<dbReference type="Proteomes" id="UP000019753">
    <property type="component" value="Unassembled WGS sequence"/>
</dbReference>
<comment type="pathway">
    <text evidence="2">Lipid metabolism; butanoate metabolism.</text>
</comment>
<comment type="pathway">
    <text evidence="1">Lipid metabolism; fatty acid beta-oxidation.</text>
</comment>
<keyword evidence="10" id="KW-0456">Lyase</keyword>
<dbReference type="Pfam" id="PF00725">
    <property type="entry name" value="3HCDH"/>
    <property type="match status" value="1"/>
</dbReference>
<dbReference type="GO" id="GO:0004300">
    <property type="term" value="F:enoyl-CoA hydratase activity"/>
    <property type="evidence" value="ECO:0007669"/>
    <property type="project" value="TreeGrafter"/>
</dbReference>
<dbReference type="InterPro" id="IPR006176">
    <property type="entry name" value="3-OHacyl-CoA_DH_NAD-bd"/>
</dbReference>
<comment type="catalytic activity">
    <reaction evidence="12">
        <text>a (3S)-3-hydroxyacyl-CoA + NAD(+) = a 3-oxoacyl-CoA + NADH + H(+)</text>
        <dbReference type="Rhea" id="RHEA:22432"/>
        <dbReference type="ChEBI" id="CHEBI:15378"/>
        <dbReference type="ChEBI" id="CHEBI:57318"/>
        <dbReference type="ChEBI" id="CHEBI:57540"/>
        <dbReference type="ChEBI" id="CHEBI:57945"/>
        <dbReference type="ChEBI" id="CHEBI:90726"/>
        <dbReference type="EC" id="1.1.1.35"/>
    </reaction>
</comment>
<dbReference type="EMBL" id="AXCW01000131">
    <property type="protein sequence ID" value="EYR63069.1"/>
    <property type="molecule type" value="Genomic_DNA"/>
</dbReference>
<reference evidence="15 16" key="1">
    <citation type="submission" date="2014-01" db="EMBL/GenBank/DDBJ databases">
        <title>Actinotalea ferrariae CF5-4.</title>
        <authorList>
            <person name="Chen F."/>
            <person name="Li Y."/>
            <person name="Wang G."/>
        </authorList>
    </citation>
    <scope>NUCLEOTIDE SEQUENCE [LARGE SCALE GENOMIC DNA]</scope>
    <source>
        <strain evidence="15 16">CF5-4</strain>
    </source>
</reference>
<evidence type="ECO:0000256" key="1">
    <source>
        <dbReference type="ARBA" id="ARBA00005005"/>
    </source>
</evidence>
<dbReference type="InterPro" id="IPR050136">
    <property type="entry name" value="FA_oxidation_alpha_subunit"/>
</dbReference>
<dbReference type="AlphaFoldDB" id="A0A021VPF5"/>
<evidence type="ECO:0000313" key="16">
    <source>
        <dbReference type="Proteomes" id="UP000019753"/>
    </source>
</evidence>
<keyword evidence="9" id="KW-0443">Lipid metabolism</keyword>
<dbReference type="InterPro" id="IPR029045">
    <property type="entry name" value="ClpP/crotonase-like_dom_sf"/>
</dbReference>
<dbReference type="Gene3D" id="3.40.50.720">
    <property type="entry name" value="NAD(P)-binding Rossmann-like Domain"/>
    <property type="match status" value="1"/>
</dbReference>
<evidence type="ECO:0000259" key="14">
    <source>
        <dbReference type="Pfam" id="PF02737"/>
    </source>
</evidence>
<protein>
    <submittedName>
        <fullName evidence="15">3-hydroxybutyryl-CoA dehydratase</fullName>
    </submittedName>
</protein>
<evidence type="ECO:0000256" key="9">
    <source>
        <dbReference type="ARBA" id="ARBA00023098"/>
    </source>
</evidence>
<evidence type="ECO:0000256" key="5">
    <source>
        <dbReference type="ARBA" id="ARBA00022832"/>
    </source>
</evidence>
<organism evidence="15 16">
    <name type="scientific">Actinotalea ferrariae CF5-4</name>
    <dbReference type="NCBI Taxonomy" id="948458"/>
    <lineage>
        <taxon>Bacteria</taxon>
        <taxon>Bacillati</taxon>
        <taxon>Actinomycetota</taxon>
        <taxon>Actinomycetes</taxon>
        <taxon>Micrococcales</taxon>
        <taxon>Cellulomonadaceae</taxon>
        <taxon>Actinotalea</taxon>
    </lineage>
</organism>
<comment type="similarity">
    <text evidence="4">Belongs to the 3-hydroxyacyl-CoA dehydrogenase family.</text>
</comment>
<dbReference type="SUPFAM" id="SSF51735">
    <property type="entry name" value="NAD(P)-binding Rossmann-fold domains"/>
    <property type="match status" value="1"/>
</dbReference>
<accession>A0A021VPF5</accession>
<dbReference type="InterPro" id="IPR036291">
    <property type="entry name" value="NAD(P)-bd_dom_sf"/>
</dbReference>
<dbReference type="InterPro" id="IPR008927">
    <property type="entry name" value="6-PGluconate_DH-like_C_sf"/>
</dbReference>
<feature type="domain" description="3-hydroxyacyl-CoA dehydrogenase NAD binding" evidence="14">
    <location>
        <begin position="355"/>
        <end position="533"/>
    </location>
</feature>
<evidence type="ECO:0000256" key="11">
    <source>
        <dbReference type="ARBA" id="ARBA00023268"/>
    </source>
</evidence>
<keyword evidence="5" id="KW-0276">Fatty acid metabolism</keyword>
<evidence type="ECO:0000256" key="2">
    <source>
        <dbReference type="ARBA" id="ARBA00005086"/>
    </source>
</evidence>
<evidence type="ECO:0000313" key="15">
    <source>
        <dbReference type="EMBL" id="EYR63069.1"/>
    </source>
</evidence>
<name>A0A021VPF5_9CELL</name>
<keyword evidence="8" id="KW-0520">NAD</keyword>
<dbReference type="SUPFAM" id="SSF52096">
    <property type="entry name" value="ClpP/crotonase"/>
    <property type="match status" value="1"/>
</dbReference>
<evidence type="ECO:0000256" key="8">
    <source>
        <dbReference type="ARBA" id="ARBA00023027"/>
    </source>
</evidence>
<keyword evidence="11" id="KW-0511">Multifunctional enzyme</keyword>
<dbReference type="Pfam" id="PF00378">
    <property type="entry name" value="ECH_1"/>
    <property type="match status" value="1"/>
</dbReference>
<comment type="caution">
    <text evidence="15">The sequence shown here is derived from an EMBL/GenBank/DDBJ whole genome shotgun (WGS) entry which is preliminary data.</text>
</comment>
<evidence type="ECO:0000256" key="12">
    <source>
        <dbReference type="ARBA" id="ARBA00049556"/>
    </source>
</evidence>
<comment type="similarity">
    <text evidence="3">In the central section; belongs to the 3-hydroxyacyl-CoA dehydrogenase family.</text>
</comment>
<dbReference type="InterPro" id="IPR001753">
    <property type="entry name" value="Enoyl-CoA_hydra/iso"/>
</dbReference>
<sequence length="728" mass="76589">MTTDEITPAGTADAAATRRAGEELATRTADVERATSALVRDVPLPRGLGTLALVTLDNGLDHTKPTTLGPTGLLRIGAALRQQQERAARGEIAAVAVTGKPYYLAAGADLSIMGRLEAAEDARTIARLGHDTYRVLAEMGVPTFGFINGAALGGGLELPLHCTYRTASADVGALALPETFLGLVPGWGGCYLLPRLVGVEAAVDLVLTRPLANNRRTDAQTALRIGLVDAVLHPADFLEQSIAWAADVLDGTVTVPRRPLDDAGTWDAVVAAARAELDRRLHGSRPAPYAALDLLAAARTSDVDTAFAAEDEALTELLLSEELRASLYAFDLTTRKARRPAGAPDEALARPVRSVGIVGAGLMARQLAVLVARRLRVPVAMREVDDERVAAGLDGIRSMVEGMVRKGRLSEAEGNRLVASVTISTDLQDLAAADLVIEAVTEVMAVKQQVFAQLEDVVAPDAVLATNTSALSVTQMSAGLRHPERVVGLHFFNPVAQMPLVEVVRADHSSDAAVATAFAVAKALRKTAVGVADRPGFVVNRLLLRMLADVAATVEAGTPVHVADRALRPLGLPMGPFALLQLVGLPVALHVLQSLHTELGDRYPLTPGLERLSAEGRRVVPEPDGRGAEADVDPAIQEVFGTPGGPGALDEAGVLDRVLTGLAQEVGLLLDEQVVTGADQVDLCMILGAGWPMHLGGITPHLDRTGHAERVVGRRFHEVGVASLPQRV</sequence>
<dbReference type="FunFam" id="3.40.50.720:FF:000009">
    <property type="entry name" value="Fatty oxidation complex, alpha subunit"/>
    <property type="match status" value="1"/>
</dbReference>
<evidence type="ECO:0000256" key="4">
    <source>
        <dbReference type="ARBA" id="ARBA00009463"/>
    </source>
</evidence>
<feature type="domain" description="3-hydroxyacyl-CoA dehydrogenase C-terminal" evidence="13">
    <location>
        <begin position="536"/>
        <end position="617"/>
    </location>
</feature>
<dbReference type="InterPro" id="IPR006108">
    <property type="entry name" value="3HC_DH_C"/>
</dbReference>
<dbReference type="Pfam" id="PF02737">
    <property type="entry name" value="3HCDH_N"/>
    <property type="match status" value="1"/>
</dbReference>
<keyword evidence="6" id="KW-0442">Lipid degradation</keyword>
<dbReference type="CDD" id="cd06558">
    <property type="entry name" value="crotonase-like"/>
    <property type="match status" value="1"/>
</dbReference>
<dbReference type="PANTHER" id="PTHR43612:SF3">
    <property type="entry name" value="TRIFUNCTIONAL ENZYME SUBUNIT ALPHA, MITOCHONDRIAL"/>
    <property type="match status" value="1"/>
</dbReference>
<gene>
    <name evidence="15" type="ORF">N866_03065</name>
</gene>
<dbReference type="RefSeq" id="WP_081802600.1">
    <property type="nucleotide sequence ID" value="NZ_AXCW01000131.1"/>
</dbReference>
<dbReference type="InterPro" id="IPR013328">
    <property type="entry name" value="6PGD_dom2"/>
</dbReference>